<accession>A0ABR2UYM7</accession>
<evidence type="ECO:0000256" key="5">
    <source>
        <dbReference type="SAM" id="Phobius"/>
    </source>
</evidence>
<gene>
    <name evidence="6" type="ORF">SUNI508_07187</name>
</gene>
<dbReference type="Pfam" id="PF04479">
    <property type="entry name" value="RTA1"/>
    <property type="match status" value="1"/>
</dbReference>
<evidence type="ECO:0000256" key="4">
    <source>
        <dbReference type="ARBA" id="ARBA00023136"/>
    </source>
</evidence>
<name>A0ABR2UYM7_9PEZI</name>
<dbReference type="PANTHER" id="PTHR31465">
    <property type="entry name" value="PROTEIN RTA1-RELATED"/>
    <property type="match status" value="1"/>
</dbReference>
<feature type="transmembrane region" description="Helical" evidence="5">
    <location>
        <begin position="213"/>
        <end position="234"/>
    </location>
</feature>
<protein>
    <submittedName>
        <fullName evidence="6">Sphingoid long-chain base transporter RSB1</fullName>
    </submittedName>
</protein>
<evidence type="ECO:0000313" key="6">
    <source>
        <dbReference type="EMBL" id="KAK9419701.1"/>
    </source>
</evidence>
<evidence type="ECO:0000256" key="1">
    <source>
        <dbReference type="ARBA" id="ARBA00004141"/>
    </source>
</evidence>
<dbReference type="EMBL" id="JARVKF010000299">
    <property type="protein sequence ID" value="KAK9419701.1"/>
    <property type="molecule type" value="Genomic_DNA"/>
</dbReference>
<dbReference type="PANTHER" id="PTHR31465:SF9">
    <property type="entry name" value="SPHINGOID LONG-CHAIN BASE TRANSPORTER RSB1"/>
    <property type="match status" value="1"/>
</dbReference>
<feature type="transmembrane region" description="Helical" evidence="5">
    <location>
        <begin position="172"/>
        <end position="192"/>
    </location>
</feature>
<keyword evidence="2 5" id="KW-0812">Transmembrane</keyword>
<comment type="caution">
    <text evidence="6">The sequence shown here is derived from an EMBL/GenBank/DDBJ whole genome shotgun (WGS) entry which is preliminary data.</text>
</comment>
<comment type="subcellular location">
    <subcellularLocation>
        <location evidence="1">Membrane</location>
        <topology evidence="1">Multi-pass membrane protein</topology>
    </subcellularLocation>
</comment>
<keyword evidence="3 5" id="KW-1133">Transmembrane helix</keyword>
<evidence type="ECO:0000256" key="2">
    <source>
        <dbReference type="ARBA" id="ARBA00022692"/>
    </source>
</evidence>
<evidence type="ECO:0000256" key="3">
    <source>
        <dbReference type="ARBA" id="ARBA00022989"/>
    </source>
</evidence>
<keyword evidence="4 5" id="KW-0472">Membrane</keyword>
<feature type="transmembrane region" description="Helical" evidence="5">
    <location>
        <begin position="249"/>
        <end position="268"/>
    </location>
</feature>
<dbReference type="InterPro" id="IPR007568">
    <property type="entry name" value="RTA1"/>
</dbReference>
<feature type="transmembrane region" description="Helical" evidence="5">
    <location>
        <begin position="136"/>
        <end position="160"/>
    </location>
</feature>
<organism evidence="6 7">
    <name type="scientific">Seiridium unicorne</name>
    <dbReference type="NCBI Taxonomy" id="138068"/>
    <lineage>
        <taxon>Eukaryota</taxon>
        <taxon>Fungi</taxon>
        <taxon>Dikarya</taxon>
        <taxon>Ascomycota</taxon>
        <taxon>Pezizomycotina</taxon>
        <taxon>Sordariomycetes</taxon>
        <taxon>Xylariomycetidae</taxon>
        <taxon>Amphisphaeriales</taxon>
        <taxon>Sporocadaceae</taxon>
        <taxon>Seiridium</taxon>
    </lineage>
</organism>
<evidence type="ECO:0000313" key="7">
    <source>
        <dbReference type="Proteomes" id="UP001408356"/>
    </source>
</evidence>
<feature type="transmembrane region" description="Helical" evidence="5">
    <location>
        <begin position="91"/>
        <end position="116"/>
    </location>
</feature>
<reference evidence="6 7" key="1">
    <citation type="journal article" date="2024" name="J. Plant Pathol.">
        <title>Sequence and assembly of the genome of Seiridium unicorne, isolate CBS 538.82, causal agent of cypress canker disease.</title>
        <authorList>
            <person name="Scali E."/>
            <person name="Rocca G.D."/>
            <person name="Danti R."/>
            <person name="Garbelotto M."/>
            <person name="Barberini S."/>
            <person name="Baroncelli R."/>
            <person name="Emiliani G."/>
        </authorList>
    </citation>
    <scope>NUCLEOTIDE SEQUENCE [LARGE SCALE GENOMIC DNA]</scope>
    <source>
        <strain evidence="6 7">BM-138-508</strain>
    </source>
</reference>
<proteinExistence type="predicted"/>
<dbReference type="Proteomes" id="UP001408356">
    <property type="component" value="Unassembled WGS sequence"/>
</dbReference>
<keyword evidence="7" id="KW-1185">Reference proteome</keyword>
<sequence>MSQTLPNGLISFGPKANCTLDLCPVEWSVFQYRPSLAANGAFIGLFFVVGVLHAVLGFRWKTWFFGWSMILGSIMEIVGYVGRILLHENPFSFVAFMMQIICVTCAPVFYCAGIYVTIAQTVMTLNPKLSRFNPKLYYWGFIICDLISLVLQATGGALSTKSSGDDSFANDIALAGLSFQVFTLVLCCSLLADYLTRYFYSTRFGSVNNRLKIFLCFLGLSILLILARCAYRVMELSEGYSGDLIHDETLFIALEGVLVVCAVFALCIGHPGLGLKEPVEKNVVKMVSLDDQSNITRNVV</sequence>
<feature type="transmembrane region" description="Helical" evidence="5">
    <location>
        <begin position="63"/>
        <end position="85"/>
    </location>
</feature>
<feature type="transmembrane region" description="Helical" evidence="5">
    <location>
        <begin position="36"/>
        <end position="56"/>
    </location>
</feature>